<dbReference type="KEGG" id="vg:70080578"/>
<accession>A0A515MH04</accession>
<keyword evidence="2" id="KW-1185">Reference proteome</keyword>
<dbReference type="Proteomes" id="UP000320647">
    <property type="component" value="Segment"/>
</dbReference>
<evidence type="ECO:0000313" key="1">
    <source>
        <dbReference type="EMBL" id="QDM55951.1"/>
    </source>
</evidence>
<reference evidence="1 2" key="1">
    <citation type="submission" date="2019-05" db="EMBL/GenBank/DDBJ databases">
        <authorList>
            <person name="Burke A."/>
            <person name="Deelsnyder S."/>
            <person name="Fournier A."/>
            <person name="Low S."/>
            <person name="Murawski K."/>
            <person name="Worthington R."/>
            <person name="Molloy S.D."/>
            <person name="Garlena R.A."/>
            <person name="Russell D.A."/>
            <person name="Pope W.H."/>
            <person name="Jacobs-Sera D."/>
            <person name="Hatfull G.F."/>
        </authorList>
    </citation>
    <scope>NUCLEOTIDE SEQUENCE [LARGE SCALE GENOMIC DNA]</scope>
</reference>
<gene>
    <name evidence="1" type="primary">64</name>
    <name evidence="1" type="ORF">SEA_TRAX_64</name>
</gene>
<evidence type="ECO:0000313" key="2">
    <source>
        <dbReference type="Proteomes" id="UP000320647"/>
    </source>
</evidence>
<dbReference type="GeneID" id="70080578"/>
<organism evidence="1 2">
    <name type="scientific">Gordonia phage Trax</name>
    <dbReference type="NCBI Taxonomy" id="2591121"/>
    <lineage>
        <taxon>Viruses</taxon>
        <taxon>Duplodnaviria</taxon>
        <taxon>Heunggongvirae</taxon>
        <taxon>Uroviricota</taxon>
        <taxon>Caudoviricetes</taxon>
        <taxon>Deeyouvirinae</taxon>
        <taxon>Nevillevirus</taxon>
        <taxon>Nevillevirus trax</taxon>
    </lineage>
</organism>
<protein>
    <submittedName>
        <fullName evidence="1">Uncharacterized protein</fullName>
    </submittedName>
</protein>
<name>A0A515MH04_9CAUD</name>
<dbReference type="RefSeq" id="YP_010246049.1">
    <property type="nucleotide sequence ID" value="NC_060132.1"/>
</dbReference>
<dbReference type="EMBL" id="MK967378">
    <property type="protein sequence ID" value="QDM55951.1"/>
    <property type="molecule type" value="Genomic_DNA"/>
</dbReference>
<proteinExistence type="predicted"/>
<sequence length="61" mass="6893">MNSGWEKRAPKIEEMKYSDGDVLEVSAVGDEIRFSVANSIGVYVPFNELKPLIEMHDSYAE</sequence>